<dbReference type="EMBL" id="CAFBON010000008">
    <property type="protein sequence ID" value="CAB4974721.1"/>
    <property type="molecule type" value="Genomic_DNA"/>
</dbReference>
<evidence type="ECO:0000259" key="1">
    <source>
        <dbReference type="Pfam" id="PF13200"/>
    </source>
</evidence>
<dbReference type="Gene3D" id="3.20.20.80">
    <property type="entry name" value="Glycosidases"/>
    <property type="match status" value="1"/>
</dbReference>
<sequence>MLTIKDENGIIGYDTGVPLAKRIGAVGKDWRVKNGELTVGFYEARQAIDRLHELGLKAIGRITCFLDPQLAEWALKNGQTDMIVQDKNGDAIRTAYGTAVFTNFANEQVRQYNIQLAVEAAKLGFDDIMFDYVRRPEGLMENLNFPGLTTSPAVGIANFVREARQALPPGTTLGVAVFGVSASRPYLVGQDIRLLAPLVDYIAPMVYPSHWVEGEFKVPLPIAQPGVIVERSVAEFVRQASTGGAYTVPWLQDFGAKSYQYGTPQVLAQIEGGYRSKASGFFMWNSKVEYHLEAFEPVGTYNLEDEAGSNVTAVRNTTPKKSKG</sequence>
<protein>
    <submittedName>
        <fullName evidence="2">Unannotated protein</fullName>
    </submittedName>
</protein>
<dbReference type="InterPro" id="IPR025275">
    <property type="entry name" value="DUF4015"/>
</dbReference>
<name>A0A6J7M233_9ZZZZ</name>
<dbReference type="Pfam" id="PF13200">
    <property type="entry name" value="DUF4015"/>
    <property type="match status" value="1"/>
</dbReference>
<dbReference type="AlphaFoldDB" id="A0A6J7M233"/>
<dbReference type="SUPFAM" id="SSF51445">
    <property type="entry name" value="(Trans)glycosidases"/>
    <property type="match status" value="1"/>
</dbReference>
<gene>
    <name evidence="2" type="ORF">UFOPK3954_00168</name>
</gene>
<feature type="domain" description="DUF4015" evidence="1">
    <location>
        <begin position="3"/>
        <end position="290"/>
    </location>
</feature>
<dbReference type="InterPro" id="IPR017853">
    <property type="entry name" value="GH"/>
</dbReference>
<organism evidence="2">
    <name type="scientific">freshwater metagenome</name>
    <dbReference type="NCBI Taxonomy" id="449393"/>
    <lineage>
        <taxon>unclassified sequences</taxon>
        <taxon>metagenomes</taxon>
        <taxon>ecological metagenomes</taxon>
    </lineage>
</organism>
<evidence type="ECO:0000313" key="2">
    <source>
        <dbReference type="EMBL" id="CAB4974721.1"/>
    </source>
</evidence>
<reference evidence="2" key="1">
    <citation type="submission" date="2020-05" db="EMBL/GenBank/DDBJ databases">
        <authorList>
            <person name="Chiriac C."/>
            <person name="Salcher M."/>
            <person name="Ghai R."/>
            <person name="Kavagutti S V."/>
        </authorList>
    </citation>
    <scope>NUCLEOTIDE SEQUENCE</scope>
</reference>
<proteinExistence type="predicted"/>
<accession>A0A6J7M233</accession>